<keyword evidence="1" id="KW-0812">Transmembrane</keyword>
<accession>A0A6B0U203</accession>
<sequence length="69" mass="7745">MFCIVSYSGFFHGGFVVAATVVHKNKKNSHIVILVTKTVALMALFCCKIQMFFGLKLVKTFRIMSLKLS</sequence>
<name>A0A6B0U203_IXORI</name>
<evidence type="ECO:0000313" key="2">
    <source>
        <dbReference type="EMBL" id="MXU82495.1"/>
    </source>
</evidence>
<protein>
    <submittedName>
        <fullName evidence="2">Uncharacterized protein</fullName>
    </submittedName>
</protein>
<organism evidence="2">
    <name type="scientific">Ixodes ricinus</name>
    <name type="common">Common tick</name>
    <name type="synonym">Acarus ricinus</name>
    <dbReference type="NCBI Taxonomy" id="34613"/>
    <lineage>
        <taxon>Eukaryota</taxon>
        <taxon>Metazoa</taxon>
        <taxon>Ecdysozoa</taxon>
        <taxon>Arthropoda</taxon>
        <taxon>Chelicerata</taxon>
        <taxon>Arachnida</taxon>
        <taxon>Acari</taxon>
        <taxon>Parasitiformes</taxon>
        <taxon>Ixodida</taxon>
        <taxon>Ixodoidea</taxon>
        <taxon>Ixodidae</taxon>
        <taxon>Ixodinae</taxon>
        <taxon>Ixodes</taxon>
    </lineage>
</organism>
<dbReference type="AlphaFoldDB" id="A0A6B0U203"/>
<keyword evidence="1" id="KW-1133">Transmembrane helix</keyword>
<proteinExistence type="predicted"/>
<feature type="transmembrane region" description="Helical" evidence="1">
    <location>
        <begin position="34"/>
        <end position="58"/>
    </location>
</feature>
<keyword evidence="1" id="KW-0472">Membrane</keyword>
<dbReference type="EMBL" id="GIFC01000412">
    <property type="protein sequence ID" value="MXU82495.1"/>
    <property type="molecule type" value="Transcribed_RNA"/>
</dbReference>
<evidence type="ECO:0000256" key="1">
    <source>
        <dbReference type="SAM" id="Phobius"/>
    </source>
</evidence>
<reference evidence="2" key="1">
    <citation type="submission" date="2019-12" db="EMBL/GenBank/DDBJ databases">
        <title>An insight into the sialome of adult female Ixodes ricinus ticks feeding for 6 days.</title>
        <authorList>
            <person name="Perner J."/>
            <person name="Ribeiro J.M.C."/>
        </authorList>
    </citation>
    <scope>NUCLEOTIDE SEQUENCE</scope>
    <source>
        <strain evidence="2">Semi-engorged</strain>
        <tissue evidence="2">Salivary glands</tissue>
    </source>
</reference>